<evidence type="ECO:0000256" key="1">
    <source>
        <dbReference type="SAM" id="Phobius"/>
    </source>
</evidence>
<dbReference type="RefSeq" id="WP_078672787.1">
    <property type="nucleotide sequence ID" value="NZ_FUWZ01000006.1"/>
</dbReference>
<sequence length="358" mass="40765">MNRIAFSRKLIVCLITGLVVGASFRRLTSRFIGHGVTLPLVSLLAYVLLIAFLLTAVVWNYRERRRPASSQGWLQVIQGILLYTLAIDLCTFGWNKVYHLQMVVPLGQLDIPFSALSGEELTWAYFGWSYPYMVAIAIMQMTCALLLLGRRTRMLGLIMIVPVLLNIILIDTFYQMPPGVLLHASILMAGVTYLLMTLYQPLAEFFLRRDWLPVGTGWKAPVKWLLRAGVAVIPFVLNATYDYPNYHPELTGKYVVRQLSINHIPCGPPATGDSMLTKVFMDLGNDFVLEFNDWRRRYIGTYDYRPQDGHLSARWRYPAGVHEPFSGTLRPDAQKGTWRFQGILGSDTVEMQLVKVKR</sequence>
<evidence type="ECO:0000313" key="3">
    <source>
        <dbReference type="Proteomes" id="UP000190367"/>
    </source>
</evidence>
<protein>
    <submittedName>
        <fullName evidence="2">Uncharacterized protein</fullName>
    </submittedName>
</protein>
<evidence type="ECO:0000313" key="2">
    <source>
        <dbReference type="EMBL" id="SKA44630.1"/>
    </source>
</evidence>
<keyword evidence="3" id="KW-1185">Reference proteome</keyword>
<feature type="transmembrane region" description="Helical" evidence="1">
    <location>
        <begin position="155"/>
        <end position="174"/>
    </location>
</feature>
<keyword evidence="1" id="KW-0812">Transmembrane</keyword>
<feature type="transmembrane region" description="Helical" evidence="1">
    <location>
        <begin position="73"/>
        <end position="94"/>
    </location>
</feature>
<keyword evidence="1" id="KW-0472">Membrane</keyword>
<feature type="transmembrane region" description="Helical" evidence="1">
    <location>
        <begin position="41"/>
        <end position="61"/>
    </location>
</feature>
<name>A0A1T4TW19_9BACT</name>
<dbReference type="AlphaFoldDB" id="A0A1T4TW19"/>
<feature type="transmembrane region" description="Helical" evidence="1">
    <location>
        <begin position="180"/>
        <end position="199"/>
    </location>
</feature>
<dbReference type="OrthoDB" id="654744at2"/>
<proteinExistence type="predicted"/>
<gene>
    <name evidence="2" type="ORF">SAMN04488128_106452</name>
</gene>
<accession>A0A1T4TW19</accession>
<organism evidence="2 3">
    <name type="scientific">Chitinophaga eiseniae</name>
    <dbReference type="NCBI Taxonomy" id="634771"/>
    <lineage>
        <taxon>Bacteria</taxon>
        <taxon>Pseudomonadati</taxon>
        <taxon>Bacteroidota</taxon>
        <taxon>Chitinophagia</taxon>
        <taxon>Chitinophagales</taxon>
        <taxon>Chitinophagaceae</taxon>
        <taxon>Chitinophaga</taxon>
    </lineage>
</organism>
<dbReference type="Proteomes" id="UP000190367">
    <property type="component" value="Unassembled WGS sequence"/>
</dbReference>
<dbReference type="EMBL" id="FUWZ01000006">
    <property type="protein sequence ID" value="SKA44630.1"/>
    <property type="molecule type" value="Genomic_DNA"/>
</dbReference>
<dbReference type="STRING" id="634771.SAMN04488128_106452"/>
<keyword evidence="1" id="KW-1133">Transmembrane helix</keyword>
<feature type="transmembrane region" description="Helical" evidence="1">
    <location>
        <begin position="130"/>
        <end position="148"/>
    </location>
</feature>
<reference evidence="3" key="1">
    <citation type="submission" date="2017-02" db="EMBL/GenBank/DDBJ databases">
        <authorList>
            <person name="Varghese N."/>
            <person name="Submissions S."/>
        </authorList>
    </citation>
    <scope>NUCLEOTIDE SEQUENCE [LARGE SCALE GENOMIC DNA]</scope>
    <source>
        <strain evidence="3">DSM 22224</strain>
    </source>
</reference>